<gene>
    <name evidence="3" type="ORF">SAMN05216219_0354</name>
</gene>
<protein>
    <submittedName>
        <fullName evidence="3">Sugar phosphate isomerase/epimerase</fullName>
    </submittedName>
</protein>
<dbReference type="STRING" id="995034.SAMN05216219_0354"/>
<accession>A0A1I4YMG7</accession>
<proteinExistence type="predicted"/>
<dbReference type="Proteomes" id="UP000198867">
    <property type="component" value="Unassembled WGS sequence"/>
</dbReference>
<dbReference type="PANTHER" id="PTHR12110:SF41">
    <property type="entry name" value="INOSOSE DEHYDRATASE"/>
    <property type="match status" value="1"/>
</dbReference>
<keyword evidence="1" id="KW-0119">Carbohydrate metabolism</keyword>
<evidence type="ECO:0000313" key="4">
    <source>
        <dbReference type="Proteomes" id="UP000198867"/>
    </source>
</evidence>
<feature type="domain" description="Xylose isomerase-like TIM barrel" evidence="2">
    <location>
        <begin position="28"/>
        <end position="232"/>
    </location>
</feature>
<dbReference type="EMBL" id="FOVM01000001">
    <property type="protein sequence ID" value="SFN39235.1"/>
    <property type="molecule type" value="Genomic_DNA"/>
</dbReference>
<keyword evidence="3" id="KW-0413">Isomerase</keyword>
<dbReference type="Gene3D" id="3.20.20.150">
    <property type="entry name" value="Divalent-metal-dependent TIM barrel enzymes"/>
    <property type="match status" value="1"/>
</dbReference>
<dbReference type="InterPro" id="IPR013022">
    <property type="entry name" value="Xyl_isomerase-like_TIM-brl"/>
</dbReference>
<dbReference type="AlphaFoldDB" id="A0A1I4YMG7"/>
<dbReference type="OrthoDB" id="5182842at2"/>
<dbReference type="InterPro" id="IPR050312">
    <property type="entry name" value="IolE/XylAMocC-like"/>
</dbReference>
<name>A0A1I4YMG7_9MICO</name>
<dbReference type="InterPro" id="IPR036237">
    <property type="entry name" value="Xyl_isomerase-like_sf"/>
</dbReference>
<organism evidence="3 4">
    <name type="scientific">Mycetocola miduiensis</name>
    <dbReference type="NCBI Taxonomy" id="995034"/>
    <lineage>
        <taxon>Bacteria</taxon>
        <taxon>Bacillati</taxon>
        <taxon>Actinomycetota</taxon>
        <taxon>Actinomycetes</taxon>
        <taxon>Micrococcales</taxon>
        <taxon>Microbacteriaceae</taxon>
        <taxon>Mycetocola</taxon>
    </lineage>
</organism>
<keyword evidence="4" id="KW-1185">Reference proteome</keyword>
<dbReference type="Pfam" id="PF01261">
    <property type="entry name" value="AP_endonuc_2"/>
    <property type="match status" value="1"/>
</dbReference>
<evidence type="ECO:0000259" key="2">
    <source>
        <dbReference type="Pfam" id="PF01261"/>
    </source>
</evidence>
<evidence type="ECO:0000256" key="1">
    <source>
        <dbReference type="ARBA" id="ARBA00023277"/>
    </source>
</evidence>
<reference evidence="4" key="1">
    <citation type="submission" date="2016-10" db="EMBL/GenBank/DDBJ databases">
        <authorList>
            <person name="Varghese N."/>
            <person name="Submissions S."/>
        </authorList>
    </citation>
    <scope>NUCLEOTIDE SEQUENCE [LARGE SCALE GENOMIC DNA]</scope>
    <source>
        <strain evidence="4">CGMCC 1.11101</strain>
    </source>
</reference>
<dbReference type="PANTHER" id="PTHR12110">
    <property type="entry name" value="HYDROXYPYRUVATE ISOMERASE"/>
    <property type="match status" value="1"/>
</dbReference>
<dbReference type="GO" id="GO:0016853">
    <property type="term" value="F:isomerase activity"/>
    <property type="evidence" value="ECO:0007669"/>
    <property type="project" value="UniProtKB-KW"/>
</dbReference>
<dbReference type="RefSeq" id="WP_090708257.1">
    <property type="nucleotide sequence ID" value="NZ_FOVM01000001.1"/>
</dbReference>
<evidence type="ECO:0000313" key="3">
    <source>
        <dbReference type="EMBL" id="SFN39235.1"/>
    </source>
</evidence>
<dbReference type="SUPFAM" id="SSF51658">
    <property type="entry name" value="Xylose isomerase-like"/>
    <property type="match status" value="1"/>
</dbReference>
<sequence length="251" mass="26938">MPVLSDPSLQLYTVRDALAADFDGTMKRIADIGYRRVEPFNFVDTADALVRTLGETGLTAPSTHVGLLGMEDQRPAFEAAVRLGIGIVVDPHVEPAKWSMVDDVAATAEKLNAAARLAADFGLRVGYHNHHFELENRIGGRPALEYLADNLDPAVVLEVDTYWALAGGAEPVELLRRLGSRIVAIHIKDGDGSLDPKAQVAVGSGTLPIPSIVDAVEHLEIGVVELDDFDGDVFDAVRDSYAFLTGNGNAR</sequence>